<dbReference type="AlphaFoldDB" id="A0A1A6FZ89"/>
<proteinExistence type="predicted"/>
<dbReference type="STRING" id="56216.A0A1A6FZ89"/>
<keyword evidence="1" id="KW-0175">Coiled coil</keyword>
<evidence type="ECO:0000313" key="3">
    <source>
        <dbReference type="Proteomes" id="UP000092124"/>
    </source>
</evidence>
<name>A0A1A6FZ89_NEOLE</name>
<dbReference type="OrthoDB" id="10255539at2759"/>
<dbReference type="EMBL" id="LZPO01108349">
    <property type="protein sequence ID" value="OBS59243.1"/>
    <property type="molecule type" value="Genomic_DNA"/>
</dbReference>
<accession>A0A1A6FZ89</accession>
<protein>
    <submittedName>
        <fullName evidence="2">Uncharacterized protein</fullName>
    </submittedName>
</protein>
<organism evidence="2 3">
    <name type="scientific">Neotoma lepida</name>
    <name type="common">Desert woodrat</name>
    <dbReference type="NCBI Taxonomy" id="56216"/>
    <lineage>
        <taxon>Eukaryota</taxon>
        <taxon>Metazoa</taxon>
        <taxon>Chordata</taxon>
        <taxon>Craniata</taxon>
        <taxon>Vertebrata</taxon>
        <taxon>Euteleostomi</taxon>
        <taxon>Mammalia</taxon>
        <taxon>Eutheria</taxon>
        <taxon>Euarchontoglires</taxon>
        <taxon>Glires</taxon>
        <taxon>Rodentia</taxon>
        <taxon>Myomorpha</taxon>
        <taxon>Muroidea</taxon>
        <taxon>Cricetidae</taxon>
        <taxon>Neotominae</taxon>
        <taxon>Neotoma</taxon>
    </lineage>
</organism>
<sequence length="120" mass="14074">MREIEHLSRLYIAYQFLLAEDTKERSAEELKEMQNKILKLQEVLSENEKKIKALNCEIEELEKRKDKETGGILRSLEDAFAEAQRVNTKSQSAFDLKKKNLASEETKRKELEKNMVEVSK</sequence>
<reference evidence="2 3" key="1">
    <citation type="submission" date="2016-06" db="EMBL/GenBank/DDBJ databases">
        <title>The Draft Genome Sequence and Annotation of the Desert Woodrat Neotoma lepida.</title>
        <authorList>
            <person name="Campbell M."/>
            <person name="Oakeson K.F."/>
            <person name="Yandell M."/>
            <person name="Halpert J.R."/>
            <person name="Dearing D."/>
        </authorList>
    </citation>
    <scope>NUCLEOTIDE SEQUENCE [LARGE SCALE GENOMIC DNA]</scope>
    <source>
        <strain evidence="2">417</strain>
        <tissue evidence="2">Liver</tissue>
    </source>
</reference>
<evidence type="ECO:0000313" key="2">
    <source>
        <dbReference type="EMBL" id="OBS59243.1"/>
    </source>
</evidence>
<gene>
    <name evidence="2" type="ORF">A6R68_09632</name>
</gene>
<keyword evidence="3" id="KW-1185">Reference proteome</keyword>
<feature type="coiled-coil region" evidence="1">
    <location>
        <begin position="16"/>
        <end position="114"/>
    </location>
</feature>
<dbReference type="Proteomes" id="UP000092124">
    <property type="component" value="Unassembled WGS sequence"/>
</dbReference>
<comment type="caution">
    <text evidence="2">The sequence shown here is derived from an EMBL/GenBank/DDBJ whole genome shotgun (WGS) entry which is preliminary data.</text>
</comment>
<evidence type="ECO:0000256" key="1">
    <source>
        <dbReference type="SAM" id="Coils"/>
    </source>
</evidence>